<dbReference type="PANTHER" id="PTHR34135">
    <property type="entry name" value="LYSOZYME"/>
    <property type="match status" value="1"/>
</dbReference>
<dbReference type="Proteomes" id="UP001165367">
    <property type="component" value="Unassembled WGS sequence"/>
</dbReference>
<protein>
    <submittedName>
        <fullName evidence="5">Glycoside hydrolase family 25 protein</fullName>
    </submittedName>
</protein>
<keyword evidence="4" id="KW-1133">Transmembrane helix</keyword>
<dbReference type="SMART" id="SM00641">
    <property type="entry name" value="Glyco_25"/>
    <property type="match status" value="1"/>
</dbReference>
<dbReference type="Pfam" id="PF01183">
    <property type="entry name" value="Glyco_hydro_25"/>
    <property type="match status" value="1"/>
</dbReference>
<keyword evidence="4" id="KW-0812">Transmembrane</keyword>
<keyword evidence="4" id="KW-0472">Membrane</keyword>
<evidence type="ECO:0000256" key="1">
    <source>
        <dbReference type="ARBA" id="ARBA00010646"/>
    </source>
</evidence>
<keyword evidence="3" id="KW-0326">Glycosidase</keyword>
<keyword evidence="6" id="KW-1185">Reference proteome</keyword>
<comment type="caution">
    <text evidence="5">The sequence shown here is derived from an EMBL/GenBank/DDBJ whole genome shotgun (WGS) entry which is preliminary data.</text>
</comment>
<reference evidence="5" key="1">
    <citation type="submission" date="2022-01" db="EMBL/GenBank/DDBJ databases">
        <authorList>
            <person name="Jo J.-H."/>
            <person name="Im W.-T."/>
        </authorList>
    </citation>
    <scope>NUCLEOTIDE SEQUENCE</scope>
    <source>
        <strain evidence="5">NA20</strain>
    </source>
</reference>
<organism evidence="5 6">
    <name type="scientific">Terrimonas ginsenosidimutans</name>
    <dbReference type="NCBI Taxonomy" id="2908004"/>
    <lineage>
        <taxon>Bacteria</taxon>
        <taxon>Pseudomonadati</taxon>
        <taxon>Bacteroidota</taxon>
        <taxon>Chitinophagia</taxon>
        <taxon>Chitinophagales</taxon>
        <taxon>Chitinophagaceae</taxon>
        <taxon>Terrimonas</taxon>
    </lineage>
</organism>
<name>A0ABS9KL58_9BACT</name>
<keyword evidence="2 5" id="KW-0378">Hydrolase</keyword>
<dbReference type="PANTHER" id="PTHR34135:SF2">
    <property type="entry name" value="LYSOZYME"/>
    <property type="match status" value="1"/>
</dbReference>
<dbReference type="InterPro" id="IPR017853">
    <property type="entry name" value="GH"/>
</dbReference>
<evidence type="ECO:0000313" key="5">
    <source>
        <dbReference type="EMBL" id="MCG2613060.1"/>
    </source>
</evidence>
<evidence type="ECO:0000256" key="4">
    <source>
        <dbReference type="SAM" id="Phobius"/>
    </source>
</evidence>
<sequence>MATRPKKKVLRAIFILSVLLFVSVAGWFIYKWLMYRQVKFTRYPEFGITIPNNYTIHGIDVSRYQNIIAWEEVKKMQVHDVQLGFAFIKATEGIGNMDPQFQRNWKKTKSSEMIRGAYHFFIASKDGKLQAENFIKRVELESGDLPPVLDVEQRFGVPKARLQKEVKKWLETVEAYYGVKPVIYTNVDFYKQNLGADFDKYPLWVAHYYQQEQPRIERSWSFWQHNDQGNVNGITAKVDFNVFKGDSTDFKALLVP</sequence>
<evidence type="ECO:0000256" key="3">
    <source>
        <dbReference type="ARBA" id="ARBA00023295"/>
    </source>
</evidence>
<proteinExistence type="inferred from homology"/>
<dbReference type="RefSeq" id="WP_237868285.1">
    <property type="nucleotide sequence ID" value="NZ_JAKLTR010000001.1"/>
</dbReference>
<feature type="transmembrane region" description="Helical" evidence="4">
    <location>
        <begin position="12"/>
        <end position="33"/>
    </location>
</feature>
<gene>
    <name evidence="5" type="ORF">LZZ85_02175</name>
</gene>
<dbReference type="Gene3D" id="3.20.20.80">
    <property type="entry name" value="Glycosidases"/>
    <property type="match status" value="1"/>
</dbReference>
<evidence type="ECO:0000313" key="6">
    <source>
        <dbReference type="Proteomes" id="UP001165367"/>
    </source>
</evidence>
<dbReference type="GO" id="GO:0016787">
    <property type="term" value="F:hydrolase activity"/>
    <property type="evidence" value="ECO:0007669"/>
    <property type="project" value="UniProtKB-KW"/>
</dbReference>
<evidence type="ECO:0000256" key="2">
    <source>
        <dbReference type="ARBA" id="ARBA00022801"/>
    </source>
</evidence>
<dbReference type="PROSITE" id="PS51904">
    <property type="entry name" value="GLYCOSYL_HYDROL_F25_2"/>
    <property type="match status" value="1"/>
</dbReference>
<dbReference type="SUPFAM" id="SSF51445">
    <property type="entry name" value="(Trans)glycosidases"/>
    <property type="match status" value="1"/>
</dbReference>
<accession>A0ABS9KL58</accession>
<dbReference type="InterPro" id="IPR002053">
    <property type="entry name" value="Glyco_hydro_25"/>
</dbReference>
<dbReference type="EMBL" id="JAKLTR010000001">
    <property type="protein sequence ID" value="MCG2613060.1"/>
    <property type="molecule type" value="Genomic_DNA"/>
</dbReference>
<dbReference type="InterPro" id="IPR018077">
    <property type="entry name" value="Glyco_hydro_fam25_subgr"/>
</dbReference>
<comment type="similarity">
    <text evidence="1">Belongs to the glycosyl hydrolase 25 family.</text>
</comment>